<keyword evidence="7" id="KW-1185">Reference proteome</keyword>
<accession>A0ABR3WTH4</accession>
<evidence type="ECO:0000256" key="4">
    <source>
        <dbReference type="RuleBase" id="RU367022"/>
    </source>
</evidence>
<comment type="caution">
    <text evidence="6">The sequence shown here is derived from an EMBL/GenBank/DDBJ whole genome shotgun (WGS) entry which is preliminary data.</text>
</comment>
<dbReference type="EMBL" id="JAWRVE010000054">
    <property type="protein sequence ID" value="KAL1866715.1"/>
    <property type="molecule type" value="Genomic_DNA"/>
</dbReference>
<dbReference type="Proteomes" id="UP001583177">
    <property type="component" value="Unassembled WGS sequence"/>
</dbReference>
<keyword evidence="1 4" id="KW-0812">Transmembrane</keyword>
<keyword evidence="4" id="KW-0187">Copper transport</keyword>
<evidence type="ECO:0000313" key="6">
    <source>
        <dbReference type="EMBL" id="KAL1866715.1"/>
    </source>
</evidence>
<evidence type="ECO:0000313" key="7">
    <source>
        <dbReference type="Proteomes" id="UP001583177"/>
    </source>
</evidence>
<sequence>MDMDMSMSMGTCNSSMLWNWYTIDSCFLAESWHVTSNGAFAASCIGTVLLVIMLEALRRVGKEYDDWVLRGFQARAANARLGFSPPPYPPAPAAARSSASSSSTTNPAPPKGGAAAKVTPASAAWKRLGGGAAAAGGGTSNAVGGGRAVVFRASPLQQVFRAVIHAVTLGLAYIIMLLVMSYNGYIIICVIIGGGLGKFFCDWMTRQYIIDGDGSGDEEDGAAGIEEPSVCCG</sequence>
<name>A0ABR3WTH4_9PEZI</name>
<comment type="similarity">
    <text evidence="4">Belongs to the copper transporter (Ctr) (TC 1.A.56) family. SLC31A subfamily.</text>
</comment>
<gene>
    <name evidence="6" type="ORF">Daus18300_006659</name>
</gene>
<protein>
    <recommendedName>
        <fullName evidence="4">Copper transport protein</fullName>
    </recommendedName>
</protein>
<proteinExistence type="inferred from homology"/>
<keyword evidence="2 4" id="KW-1133">Transmembrane helix</keyword>
<feature type="transmembrane region" description="Helical" evidence="4">
    <location>
        <begin position="159"/>
        <end position="179"/>
    </location>
</feature>
<evidence type="ECO:0000256" key="3">
    <source>
        <dbReference type="ARBA" id="ARBA00023136"/>
    </source>
</evidence>
<keyword evidence="4" id="KW-0406">Ion transport</keyword>
<evidence type="ECO:0000256" key="5">
    <source>
        <dbReference type="SAM" id="MobiDB-lite"/>
    </source>
</evidence>
<organism evidence="6 7">
    <name type="scientific">Diaporthe australafricana</name>
    <dbReference type="NCBI Taxonomy" id="127596"/>
    <lineage>
        <taxon>Eukaryota</taxon>
        <taxon>Fungi</taxon>
        <taxon>Dikarya</taxon>
        <taxon>Ascomycota</taxon>
        <taxon>Pezizomycotina</taxon>
        <taxon>Sordariomycetes</taxon>
        <taxon>Sordariomycetidae</taxon>
        <taxon>Diaporthales</taxon>
        <taxon>Diaporthaceae</taxon>
        <taxon>Diaporthe</taxon>
    </lineage>
</organism>
<feature type="transmembrane region" description="Helical" evidence="4">
    <location>
        <begin position="185"/>
        <end position="201"/>
    </location>
</feature>
<dbReference type="PANTHER" id="PTHR12483:SF79">
    <property type="entry name" value="COPPER TRANSPORT PROTEIN"/>
    <property type="match status" value="1"/>
</dbReference>
<feature type="compositionally biased region" description="Low complexity" evidence="5">
    <location>
        <begin position="93"/>
        <end position="116"/>
    </location>
</feature>
<dbReference type="PANTHER" id="PTHR12483">
    <property type="entry name" value="SOLUTE CARRIER FAMILY 31 COPPER TRANSPORTERS"/>
    <property type="match status" value="1"/>
</dbReference>
<feature type="transmembrane region" description="Helical" evidence="4">
    <location>
        <begin position="38"/>
        <end position="57"/>
    </location>
</feature>
<comment type="subcellular location">
    <subcellularLocation>
        <location evidence="4">Membrane</location>
        <topology evidence="4">Multi-pass membrane protein</topology>
    </subcellularLocation>
</comment>
<reference evidence="6 7" key="1">
    <citation type="journal article" date="2024" name="IMA Fungus">
        <title>IMA Genome - F19 : A genome assembly and annotation guide to empower mycologists, including annotated draft genome sequences of Ceratocystis pirilliformis, Diaporthe australafricana, Fusarium ophioides, Paecilomyces lecythidis, and Sporothrix stenoceras.</title>
        <authorList>
            <person name="Aylward J."/>
            <person name="Wilson A.M."/>
            <person name="Visagie C.M."/>
            <person name="Spraker J."/>
            <person name="Barnes I."/>
            <person name="Buitendag C."/>
            <person name="Ceriani C."/>
            <person name="Del Mar Angel L."/>
            <person name="du Plessis D."/>
            <person name="Fuchs T."/>
            <person name="Gasser K."/>
            <person name="Kramer D."/>
            <person name="Li W."/>
            <person name="Munsamy K."/>
            <person name="Piso A."/>
            <person name="Price J.L."/>
            <person name="Sonnekus B."/>
            <person name="Thomas C."/>
            <person name="van der Nest A."/>
            <person name="van Dijk A."/>
            <person name="van Heerden A."/>
            <person name="van Vuuren N."/>
            <person name="Yilmaz N."/>
            <person name="Duong T.A."/>
            <person name="van der Merwe N.A."/>
            <person name="Wingfield M.J."/>
            <person name="Wingfield B.D."/>
        </authorList>
    </citation>
    <scope>NUCLEOTIDE SEQUENCE [LARGE SCALE GENOMIC DNA]</scope>
    <source>
        <strain evidence="6 7">CMW 18300</strain>
    </source>
</reference>
<evidence type="ECO:0000256" key="1">
    <source>
        <dbReference type="ARBA" id="ARBA00022692"/>
    </source>
</evidence>
<keyword evidence="4" id="KW-0813">Transport</keyword>
<evidence type="ECO:0000256" key="2">
    <source>
        <dbReference type="ARBA" id="ARBA00022989"/>
    </source>
</evidence>
<dbReference type="Pfam" id="PF04145">
    <property type="entry name" value="Ctr"/>
    <property type="match status" value="1"/>
</dbReference>
<dbReference type="InterPro" id="IPR007274">
    <property type="entry name" value="Cop_transporter"/>
</dbReference>
<keyword evidence="4" id="KW-0186">Copper</keyword>
<feature type="region of interest" description="Disordered" evidence="5">
    <location>
        <begin position="90"/>
        <end position="116"/>
    </location>
</feature>
<keyword evidence="3 4" id="KW-0472">Membrane</keyword>